<dbReference type="InterPro" id="IPR027417">
    <property type="entry name" value="P-loop_NTPase"/>
</dbReference>
<sequence length="248" mass="26855">MTSLGLVGLRGGCGVSSLVAGLGQALHALGQRVLLVDLCPENLLRLHGNLPFADEGGWARSLLDQRLWADSLWQLREGLCLLPYGRLAAAEQGQLERFLLGTPEFWSTRRAELAAHFDWLLFDMPQRLAGHAAAGPLDLALRVLEADAACHALLQGWTGEGESLLLNRFDPTRALQRDLRLLWQQSLGSRLVPQCVHADEALAEALANKLPVGLYAPHSLAAQDLNSLAVWCLAARARQTAAPRGVSA</sequence>
<name>A0ABV7AVN9_9GAMM</name>
<comment type="caution">
    <text evidence="1">The sequence shown here is derived from an EMBL/GenBank/DDBJ whole genome shotgun (WGS) entry which is preliminary data.</text>
</comment>
<reference evidence="2" key="1">
    <citation type="journal article" date="2019" name="Int. J. Syst. Evol. Microbiol.">
        <title>The Global Catalogue of Microorganisms (GCM) 10K type strain sequencing project: providing services to taxonomists for standard genome sequencing and annotation.</title>
        <authorList>
            <consortium name="The Broad Institute Genomics Platform"/>
            <consortium name="The Broad Institute Genome Sequencing Center for Infectious Disease"/>
            <person name="Wu L."/>
            <person name="Ma J."/>
        </authorList>
    </citation>
    <scope>NUCLEOTIDE SEQUENCE [LARGE SCALE GENOMIC DNA]</scope>
    <source>
        <strain evidence="2">KCTC 62195</strain>
    </source>
</reference>
<evidence type="ECO:0000313" key="2">
    <source>
        <dbReference type="Proteomes" id="UP001595457"/>
    </source>
</evidence>
<protein>
    <submittedName>
        <fullName evidence="1">Cellulose biosynthesis protein BcsQ</fullName>
    </submittedName>
</protein>
<evidence type="ECO:0000313" key="1">
    <source>
        <dbReference type="EMBL" id="MFC2973128.1"/>
    </source>
</evidence>
<dbReference type="InterPro" id="IPR017746">
    <property type="entry name" value="Cellulose_synthase_operon_BcsQ"/>
</dbReference>
<accession>A0ABV7AVN9</accession>
<dbReference type="Proteomes" id="UP001595457">
    <property type="component" value="Unassembled WGS sequence"/>
</dbReference>
<dbReference type="Pfam" id="PF06564">
    <property type="entry name" value="CBP_BcsQ"/>
    <property type="match status" value="1"/>
</dbReference>
<gene>
    <name evidence="1" type="primary">bcsQ</name>
    <name evidence="1" type="ORF">ACFOJE_13005</name>
</gene>
<dbReference type="SUPFAM" id="SSF52540">
    <property type="entry name" value="P-loop containing nucleoside triphosphate hydrolases"/>
    <property type="match status" value="1"/>
</dbReference>
<proteinExistence type="predicted"/>
<dbReference type="Gene3D" id="3.40.50.300">
    <property type="entry name" value="P-loop containing nucleotide triphosphate hydrolases"/>
    <property type="match status" value="1"/>
</dbReference>
<dbReference type="NCBIfam" id="TIGR03371">
    <property type="entry name" value="cellulose_yhjQ"/>
    <property type="match status" value="1"/>
</dbReference>
<keyword evidence="2" id="KW-1185">Reference proteome</keyword>
<organism evidence="1 2">
    <name type="scientific">Azotobacter bryophylli</name>
    <dbReference type="NCBI Taxonomy" id="1986537"/>
    <lineage>
        <taxon>Bacteria</taxon>
        <taxon>Pseudomonadati</taxon>
        <taxon>Pseudomonadota</taxon>
        <taxon>Gammaproteobacteria</taxon>
        <taxon>Pseudomonadales</taxon>
        <taxon>Pseudomonadaceae</taxon>
        <taxon>Azotobacter</taxon>
    </lineage>
</organism>
<dbReference type="RefSeq" id="WP_377814794.1">
    <property type="nucleotide sequence ID" value="NZ_JBHRSJ010000029.1"/>
</dbReference>
<dbReference type="EMBL" id="JBHRSJ010000029">
    <property type="protein sequence ID" value="MFC2973128.1"/>
    <property type="molecule type" value="Genomic_DNA"/>
</dbReference>